<feature type="transmembrane region" description="Helical" evidence="7">
    <location>
        <begin position="12"/>
        <end position="32"/>
    </location>
</feature>
<gene>
    <name evidence="8" type="ORF">B7R22_16825</name>
</gene>
<feature type="transmembrane region" description="Helical" evidence="7">
    <location>
        <begin position="211"/>
        <end position="229"/>
    </location>
</feature>
<feature type="transmembrane region" description="Helical" evidence="7">
    <location>
        <begin position="91"/>
        <end position="115"/>
    </location>
</feature>
<feature type="transmembrane region" description="Helical" evidence="7">
    <location>
        <begin position="162"/>
        <end position="183"/>
    </location>
</feature>
<dbReference type="PANTHER" id="PTHR30482:SF10">
    <property type="entry name" value="HIGH-AFFINITY BRANCHED-CHAIN AMINO ACID TRANSPORT PROTEIN BRAE"/>
    <property type="match status" value="1"/>
</dbReference>
<keyword evidence="4 7" id="KW-1133">Transmembrane helix</keyword>
<proteinExistence type="predicted"/>
<accession>A0A3E0VRM3</accession>
<dbReference type="EMBL" id="NBXB01000045">
    <property type="protein sequence ID" value="RFA12098.1"/>
    <property type="molecule type" value="Genomic_DNA"/>
</dbReference>
<evidence type="ECO:0000313" key="9">
    <source>
        <dbReference type="Proteomes" id="UP000256541"/>
    </source>
</evidence>
<feature type="transmembrane region" description="Helical" evidence="7">
    <location>
        <begin position="120"/>
        <end position="142"/>
    </location>
</feature>
<dbReference type="OrthoDB" id="9814461at2"/>
<feature type="transmembrane region" description="Helical" evidence="7">
    <location>
        <begin position="249"/>
        <end position="275"/>
    </location>
</feature>
<name>A0A3E0VRM3_9MICO</name>
<feature type="transmembrane region" description="Helical" evidence="7">
    <location>
        <begin position="282"/>
        <end position="301"/>
    </location>
</feature>
<evidence type="ECO:0000256" key="5">
    <source>
        <dbReference type="ARBA" id="ARBA00023136"/>
    </source>
</evidence>
<keyword evidence="3 7" id="KW-0812">Transmembrane</keyword>
<evidence type="ECO:0000256" key="6">
    <source>
        <dbReference type="SAM" id="MobiDB-lite"/>
    </source>
</evidence>
<dbReference type="Proteomes" id="UP000256541">
    <property type="component" value="Unassembled WGS sequence"/>
</dbReference>
<organism evidence="8 9">
    <name type="scientific">Subtercola boreus</name>
    <dbReference type="NCBI Taxonomy" id="120213"/>
    <lineage>
        <taxon>Bacteria</taxon>
        <taxon>Bacillati</taxon>
        <taxon>Actinomycetota</taxon>
        <taxon>Actinomycetes</taxon>
        <taxon>Micrococcales</taxon>
        <taxon>Microbacteriaceae</taxon>
        <taxon>Subtercola</taxon>
    </lineage>
</organism>
<evidence type="ECO:0000256" key="4">
    <source>
        <dbReference type="ARBA" id="ARBA00022989"/>
    </source>
</evidence>
<dbReference type="AlphaFoldDB" id="A0A3E0VRM3"/>
<evidence type="ECO:0008006" key="10">
    <source>
        <dbReference type="Google" id="ProtNLM"/>
    </source>
</evidence>
<feature type="transmembrane region" description="Helical" evidence="7">
    <location>
        <begin position="66"/>
        <end position="85"/>
    </location>
</feature>
<evidence type="ECO:0000256" key="7">
    <source>
        <dbReference type="SAM" id="Phobius"/>
    </source>
</evidence>
<feature type="region of interest" description="Disordered" evidence="6">
    <location>
        <begin position="317"/>
        <end position="345"/>
    </location>
</feature>
<dbReference type="Pfam" id="PF02653">
    <property type="entry name" value="BPD_transp_2"/>
    <property type="match status" value="1"/>
</dbReference>
<evidence type="ECO:0000256" key="1">
    <source>
        <dbReference type="ARBA" id="ARBA00004651"/>
    </source>
</evidence>
<dbReference type="PANTHER" id="PTHR30482">
    <property type="entry name" value="HIGH-AFFINITY BRANCHED-CHAIN AMINO ACID TRANSPORT SYSTEM PERMEASE"/>
    <property type="match status" value="1"/>
</dbReference>
<dbReference type="InterPro" id="IPR001851">
    <property type="entry name" value="ABC_transp_permease"/>
</dbReference>
<dbReference type="GO" id="GO:0015658">
    <property type="term" value="F:branched-chain amino acid transmembrane transporter activity"/>
    <property type="evidence" value="ECO:0007669"/>
    <property type="project" value="InterPro"/>
</dbReference>
<comment type="caution">
    <text evidence="8">The sequence shown here is derived from an EMBL/GenBank/DDBJ whole genome shotgun (WGS) entry which is preliminary data.</text>
</comment>
<keyword evidence="2" id="KW-1003">Cell membrane</keyword>
<reference evidence="8 9" key="1">
    <citation type="submission" date="2017-04" db="EMBL/GenBank/DDBJ databases">
        <title>Comparative genome analysis of Subtercola boreus.</title>
        <authorList>
            <person name="Cho Y.-J."/>
            <person name="Cho A."/>
            <person name="Kim O.-S."/>
            <person name="Lee J.-I."/>
        </authorList>
    </citation>
    <scope>NUCLEOTIDE SEQUENCE [LARGE SCALE GENOMIC DNA]</scope>
    <source>
        <strain evidence="8 9">P27479</strain>
    </source>
</reference>
<dbReference type="GO" id="GO:0005886">
    <property type="term" value="C:plasma membrane"/>
    <property type="evidence" value="ECO:0007669"/>
    <property type="project" value="UniProtKB-SubCell"/>
</dbReference>
<evidence type="ECO:0000256" key="2">
    <source>
        <dbReference type="ARBA" id="ARBA00022475"/>
    </source>
</evidence>
<protein>
    <recommendedName>
        <fullName evidence="10">Branched-chain amino acid ABC transporter permease</fullName>
    </recommendedName>
</protein>
<feature type="transmembrane region" description="Helical" evidence="7">
    <location>
        <begin position="38"/>
        <end position="59"/>
    </location>
</feature>
<keyword evidence="5 7" id="KW-0472">Membrane</keyword>
<dbReference type="CDD" id="cd06581">
    <property type="entry name" value="TM_PBP1_LivM_like"/>
    <property type="match status" value="1"/>
</dbReference>
<dbReference type="InterPro" id="IPR043428">
    <property type="entry name" value="LivM-like"/>
</dbReference>
<evidence type="ECO:0000313" key="8">
    <source>
        <dbReference type="EMBL" id="RFA12098.1"/>
    </source>
</evidence>
<sequence>MKTALLSSGRRASAVRSLILLAVLLVFLAAFGPAIGRYQMSLVTTLLAYVAAATAWNIIGGIGGQFSLASSAFIGVGSYVTIMMLRGTGLPLWSCLATAAVGGALFAALTGVVLFRLRGFYFTIGTLAVALAALTWMTTFAFTGATTGISAPLALIPSGAALYQMALVVAGVATAVGIVVFYSPFGLRLMAVRDDEDVADSLGISPFRSKMVAMTLSGAFIGLAGGVFALQKASIEPFSAFSLDWSITIVVMVVVGGIGTVWGPTIGAIVIYYGITVQLQSVPAVSSVISGILMILVIKFLPHGIVGGAHNAFASLTRRRNTPPKPPLTPRENELVHPQTSGLEA</sequence>
<evidence type="ECO:0000256" key="3">
    <source>
        <dbReference type="ARBA" id="ARBA00022692"/>
    </source>
</evidence>
<comment type="subcellular location">
    <subcellularLocation>
        <location evidence="1">Cell membrane</location>
        <topology evidence="1">Multi-pass membrane protein</topology>
    </subcellularLocation>
</comment>